<organism evidence="1 2">
    <name type="scientific">Trypanosoma rangeli</name>
    <dbReference type="NCBI Taxonomy" id="5698"/>
    <lineage>
        <taxon>Eukaryota</taxon>
        <taxon>Discoba</taxon>
        <taxon>Euglenozoa</taxon>
        <taxon>Kinetoplastea</taxon>
        <taxon>Metakinetoplastina</taxon>
        <taxon>Trypanosomatida</taxon>
        <taxon>Trypanosomatidae</taxon>
        <taxon>Trypanosoma</taxon>
        <taxon>Herpetosoma</taxon>
    </lineage>
</organism>
<reference evidence="1 2" key="1">
    <citation type="journal article" date="2018" name="BMC Genomics">
        <title>Genomic comparison of Trypanosoma conorhini and Trypanosoma rangeli to Trypanosoma cruzi strains of high and low virulence.</title>
        <authorList>
            <person name="Bradwell K.R."/>
            <person name="Koparde V.N."/>
            <person name="Matveyev A.V."/>
            <person name="Serrano M.G."/>
            <person name="Alves J.M."/>
            <person name="Parikh H."/>
            <person name="Huang B."/>
            <person name="Lee V."/>
            <person name="Espinosa-Alvarez O."/>
            <person name="Ortiz P.A."/>
            <person name="Costa-Martins A.G."/>
            <person name="Teixeira M.M."/>
            <person name="Buck G.A."/>
        </authorList>
    </citation>
    <scope>NUCLEOTIDE SEQUENCE [LARGE SCALE GENOMIC DNA]</scope>
    <source>
        <strain evidence="1 2">AM80</strain>
    </source>
</reference>
<dbReference type="EMBL" id="MKGL01000091">
    <property type="protein sequence ID" value="RNF07217.1"/>
    <property type="molecule type" value="Genomic_DNA"/>
</dbReference>
<gene>
    <name evidence="1" type="ORF">TraAM80_03510</name>
</gene>
<protein>
    <submittedName>
        <fullName evidence="1">Uncharacterized protein</fullName>
    </submittedName>
</protein>
<dbReference type="AlphaFoldDB" id="A0A3R7NT25"/>
<dbReference type="GeneID" id="40327443"/>
<proteinExistence type="predicted"/>
<dbReference type="RefSeq" id="XP_029239694.1">
    <property type="nucleotide sequence ID" value="XM_029380477.1"/>
</dbReference>
<dbReference type="Proteomes" id="UP000283634">
    <property type="component" value="Unassembled WGS sequence"/>
</dbReference>
<sequence>HRRRLTASFRLQQPLPLRVELRAPQRTLHALLLPDSCPMHVPLRSAQCVLGERHVRVEATKRQYAALRGLQQHLPKVRSGVGAHRHGNNSACAAQMQCGVVTATESKELGNKTRGGKK</sequence>
<evidence type="ECO:0000313" key="1">
    <source>
        <dbReference type="EMBL" id="RNF07217.1"/>
    </source>
</evidence>
<accession>A0A3R7NT25</accession>
<name>A0A3R7NT25_TRYRA</name>
<evidence type="ECO:0000313" key="2">
    <source>
        <dbReference type="Proteomes" id="UP000283634"/>
    </source>
</evidence>
<feature type="non-terminal residue" evidence="1">
    <location>
        <position position="1"/>
    </location>
</feature>
<keyword evidence="2" id="KW-1185">Reference proteome</keyword>
<comment type="caution">
    <text evidence="1">The sequence shown here is derived from an EMBL/GenBank/DDBJ whole genome shotgun (WGS) entry which is preliminary data.</text>
</comment>